<evidence type="ECO:0000313" key="2">
    <source>
        <dbReference type="Proteomes" id="UP001157974"/>
    </source>
</evidence>
<evidence type="ECO:0008006" key="3">
    <source>
        <dbReference type="Google" id="ProtNLM"/>
    </source>
</evidence>
<evidence type="ECO:0000313" key="1">
    <source>
        <dbReference type="EMBL" id="KAJ8903562.1"/>
    </source>
</evidence>
<gene>
    <name evidence="1" type="ORF">NDN08_004666</name>
</gene>
<organism evidence="1 2">
    <name type="scientific">Rhodosorus marinus</name>
    <dbReference type="NCBI Taxonomy" id="101924"/>
    <lineage>
        <taxon>Eukaryota</taxon>
        <taxon>Rhodophyta</taxon>
        <taxon>Stylonematophyceae</taxon>
        <taxon>Stylonematales</taxon>
        <taxon>Stylonemataceae</taxon>
        <taxon>Rhodosorus</taxon>
    </lineage>
</organism>
<dbReference type="Proteomes" id="UP001157974">
    <property type="component" value="Unassembled WGS sequence"/>
</dbReference>
<reference evidence="1 2" key="1">
    <citation type="journal article" date="2023" name="Nat. Commun.">
        <title>Origin of minicircular mitochondrial genomes in red algae.</title>
        <authorList>
            <person name="Lee Y."/>
            <person name="Cho C.H."/>
            <person name="Lee Y.M."/>
            <person name="Park S.I."/>
            <person name="Yang J.H."/>
            <person name="West J.A."/>
            <person name="Bhattacharya D."/>
            <person name="Yoon H.S."/>
        </authorList>
    </citation>
    <scope>NUCLEOTIDE SEQUENCE [LARGE SCALE GENOMIC DNA]</scope>
    <source>
        <strain evidence="1 2">CCMP1338</strain>
        <tissue evidence="1">Whole cell</tissue>
    </source>
</reference>
<name>A0AAV8UR29_9RHOD</name>
<dbReference type="AlphaFoldDB" id="A0AAV8UR29"/>
<accession>A0AAV8UR29</accession>
<dbReference type="EMBL" id="JAMWBK010000007">
    <property type="protein sequence ID" value="KAJ8903562.1"/>
    <property type="molecule type" value="Genomic_DNA"/>
</dbReference>
<comment type="caution">
    <text evidence="1">The sequence shown here is derived from an EMBL/GenBank/DDBJ whole genome shotgun (WGS) entry which is preliminary data.</text>
</comment>
<keyword evidence="2" id="KW-1185">Reference proteome</keyword>
<proteinExistence type="predicted"/>
<protein>
    <recommendedName>
        <fullName evidence="3">Cleavage/polyadenylation specificity factor A subunit N-terminal domain-containing protein</fullName>
    </recommendedName>
</protein>
<sequence>MEKGSVNVEKTAIDKEDGAFRGLSLAGGKLLVCFERWISVLKILEPDGVENEDLERLFSLSPPEDLDFQAAAICSSGVVLVKSVARDRLSGSFAAFSGDKAGGAIIRISLKVSEDEAESPTSEIHPGGFGSIAVSVRPEQNTVDVAVVTGAHAIEKFEFSADFRTLHGRHHFSFGDYSSRATGRVLGVCAQSETLVALTDLCIAAWRLDSRQLLFCQPFSKDGSCLRTMTWIGMALPAELENDSRSSSSTISPFTALAVLKMAAVQRNLIKFFWVSTGVLAEFATLTANLEEGDPISHIVFDGKRSIVFLAARSLTVLGSQQLKIKGSLPLGAGEGKPVSDAVAEDGVLVYAVEGSVQIVRLPF</sequence>